<dbReference type="InterPro" id="IPR051164">
    <property type="entry name" value="NmrA-like_oxidored"/>
</dbReference>
<evidence type="ECO:0000256" key="2">
    <source>
        <dbReference type="ARBA" id="ARBA00022857"/>
    </source>
</evidence>
<dbReference type="Pfam" id="PF05368">
    <property type="entry name" value="NmrA"/>
    <property type="match status" value="1"/>
</dbReference>
<keyword evidence="5" id="KW-1185">Reference proteome</keyword>
<dbReference type="Gene3D" id="3.40.50.720">
    <property type="entry name" value="NAD(P)-binding Rossmann-like Domain"/>
    <property type="match status" value="1"/>
</dbReference>
<dbReference type="Gene3D" id="3.90.25.10">
    <property type="entry name" value="UDP-galactose 4-epimerase, domain 1"/>
    <property type="match status" value="1"/>
</dbReference>
<evidence type="ECO:0000313" key="5">
    <source>
        <dbReference type="Proteomes" id="UP001271007"/>
    </source>
</evidence>
<dbReference type="PANTHER" id="PTHR42748:SF28">
    <property type="entry name" value="NMRA-LIKE DOMAIN-CONTAINING PROTEIN"/>
    <property type="match status" value="1"/>
</dbReference>
<reference evidence="4" key="1">
    <citation type="submission" date="2023-04" db="EMBL/GenBank/DDBJ databases">
        <title>Black Yeasts Isolated from many extreme environments.</title>
        <authorList>
            <person name="Coleine C."/>
            <person name="Stajich J.E."/>
            <person name="Selbmann L."/>
        </authorList>
    </citation>
    <scope>NUCLEOTIDE SEQUENCE</scope>
    <source>
        <strain evidence="4">CCFEE 5312</strain>
    </source>
</reference>
<dbReference type="InterPro" id="IPR008030">
    <property type="entry name" value="NmrA-like"/>
</dbReference>
<evidence type="ECO:0000259" key="3">
    <source>
        <dbReference type="Pfam" id="PF05368"/>
    </source>
</evidence>
<dbReference type="Proteomes" id="UP001271007">
    <property type="component" value="Unassembled WGS sequence"/>
</dbReference>
<dbReference type="EMBL" id="JAWDJX010000027">
    <property type="protein sequence ID" value="KAK3051307.1"/>
    <property type="molecule type" value="Genomic_DNA"/>
</dbReference>
<accession>A0AAJ0DCP7</accession>
<dbReference type="SUPFAM" id="SSF51735">
    <property type="entry name" value="NAD(P)-binding Rossmann-fold domains"/>
    <property type="match status" value="1"/>
</dbReference>
<dbReference type="InterPro" id="IPR036291">
    <property type="entry name" value="NAD(P)-bd_dom_sf"/>
</dbReference>
<proteinExistence type="inferred from homology"/>
<dbReference type="PANTHER" id="PTHR42748">
    <property type="entry name" value="NITROGEN METABOLITE REPRESSION PROTEIN NMRA FAMILY MEMBER"/>
    <property type="match status" value="1"/>
</dbReference>
<dbReference type="CDD" id="cd05251">
    <property type="entry name" value="NmrA_like_SDR_a"/>
    <property type="match status" value="1"/>
</dbReference>
<name>A0AAJ0DCP7_9PEZI</name>
<comment type="similarity">
    <text evidence="1">Belongs to the NmrA-type oxidoreductase family.</text>
</comment>
<feature type="domain" description="NmrA-like" evidence="3">
    <location>
        <begin position="3"/>
        <end position="276"/>
    </location>
</feature>
<organism evidence="4 5">
    <name type="scientific">Extremus antarcticus</name>
    <dbReference type="NCBI Taxonomy" id="702011"/>
    <lineage>
        <taxon>Eukaryota</taxon>
        <taxon>Fungi</taxon>
        <taxon>Dikarya</taxon>
        <taxon>Ascomycota</taxon>
        <taxon>Pezizomycotina</taxon>
        <taxon>Dothideomycetes</taxon>
        <taxon>Dothideomycetidae</taxon>
        <taxon>Mycosphaerellales</taxon>
        <taxon>Extremaceae</taxon>
        <taxon>Extremus</taxon>
    </lineage>
</organism>
<comment type="caution">
    <text evidence="4">The sequence shown here is derived from an EMBL/GenBank/DDBJ whole genome shotgun (WGS) entry which is preliminary data.</text>
</comment>
<dbReference type="AlphaFoldDB" id="A0AAJ0DCP7"/>
<protein>
    <recommendedName>
        <fullName evidence="3">NmrA-like domain-containing protein</fullName>
    </recommendedName>
</protein>
<keyword evidence="2" id="KW-0521">NADP</keyword>
<gene>
    <name evidence="4" type="ORF">LTR09_007703</name>
</gene>
<evidence type="ECO:0000256" key="1">
    <source>
        <dbReference type="ARBA" id="ARBA00006328"/>
    </source>
</evidence>
<dbReference type="GO" id="GO:0005634">
    <property type="term" value="C:nucleus"/>
    <property type="evidence" value="ECO:0007669"/>
    <property type="project" value="TreeGrafter"/>
</dbReference>
<evidence type="ECO:0000313" key="4">
    <source>
        <dbReference type="EMBL" id="KAK3051307.1"/>
    </source>
</evidence>
<sequence>MPRTIAVLGSTGQQGGAVAKVCLKDGWTVRGLTRNANGRGAHALASEGAEMVSADIDDLDSLIKAFEGVQAVFCLTNFWEHLFSGKSADEAGKTEAKQAFNVALAASKIPTLEHYLFSTLPNATELTDGKRGVPHMDHKAGVDERIKKELPDLAAKTTFIWMGWYSGNMANMYLIKPIEIPRTGKYIWMQPSRADAVLPVSGNVTANLGRFAVTALAHPEKTRGKYIDVRSNSMTFTDILKVWSEVTGKEAAYVPIEPEAFNKLYGPAGVEMSMQYQSGELWGDWERIKGDDMVQPGDIGIDQLVDLRGDLELLKDKLL</sequence>